<feature type="domain" description="PAC" evidence="9">
    <location>
        <begin position="489"/>
        <end position="541"/>
    </location>
</feature>
<dbReference type="PROSITE" id="PS50113">
    <property type="entry name" value="PAC"/>
    <property type="match status" value="3"/>
</dbReference>
<name>A0ABX9KAH4_9BACT</name>
<dbReference type="InterPro" id="IPR001610">
    <property type="entry name" value="PAC"/>
</dbReference>
<dbReference type="Gene3D" id="3.30.565.10">
    <property type="entry name" value="Histidine kinase-like ATPase, C-terminal domain"/>
    <property type="match status" value="1"/>
</dbReference>
<accession>A0ABX9KAH4</accession>
<keyword evidence="11" id="KW-1185">Reference proteome</keyword>
<dbReference type="Pfam" id="PF08447">
    <property type="entry name" value="PAS_3"/>
    <property type="match status" value="2"/>
</dbReference>
<dbReference type="InterPro" id="IPR036890">
    <property type="entry name" value="HATPase_C_sf"/>
</dbReference>
<feature type="domain" description="PAS" evidence="8">
    <location>
        <begin position="21"/>
        <end position="69"/>
    </location>
</feature>
<evidence type="ECO:0000259" key="9">
    <source>
        <dbReference type="PROSITE" id="PS50113"/>
    </source>
</evidence>
<dbReference type="Gene3D" id="2.10.70.100">
    <property type="match status" value="1"/>
</dbReference>
<evidence type="ECO:0000259" key="7">
    <source>
        <dbReference type="PROSITE" id="PS50109"/>
    </source>
</evidence>
<feature type="domain" description="PAC" evidence="9">
    <location>
        <begin position="227"/>
        <end position="281"/>
    </location>
</feature>
<keyword evidence="3" id="KW-0597">Phosphoprotein</keyword>
<dbReference type="SUPFAM" id="SSF55785">
    <property type="entry name" value="PYP-like sensor domain (PAS domain)"/>
    <property type="match status" value="4"/>
</dbReference>
<dbReference type="InterPro" id="IPR013655">
    <property type="entry name" value="PAS_fold_3"/>
</dbReference>
<dbReference type="SUPFAM" id="SSF47384">
    <property type="entry name" value="Homodimeric domain of signal transducing histidine kinase"/>
    <property type="match status" value="1"/>
</dbReference>
<comment type="caution">
    <text evidence="10">The sequence shown here is derived from an EMBL/GenBank/DDBJ whole genome shotgun (WGS) entry which is preliminary data.</text>
</comment>
<dbReference type="Gene3D" id="1.10.287.130">
    <property type="match status" value="1"/>
</dbReference>
<dbReference type="EMBL" id="QUMU01000001">
    <property type="protein sequence ID" value="REG37181.1"/>
    <property type="molecule type" value="Genomic_DNA"/>
</dbReference>
<dbReference type="PROSITE" id="PS50109">
    <property type="entry name" value="HIS_KIN"/>
    <property type="match status" value="1"/>
</dbReference>
<keyword evidence="5" id="KW-0418">Kinase</keyword>
<comment type="catalytic activity">
    <reaction evidence="1">
        <text>ATP + protein L-histidine = ADP + protein N-phospho-L-histidine.</text>
        <dbReference type="EC" id="2.7.13.3"/>
    </reaction>
</comment>
<dbReference type="PROSITE" id="PS50112">
    <property type="entry name" value="PAS"/>
    <property type="match status" value="3"/>
</dbReference>
<feature type="domain" description="PAS" evidence="8">
    <location>
        <begin position="416"/>
        <end position="486"/>
    </location>
</feature>
<organism evidence="10 11">
    <name type="scientific">Archangium gephyra</name>
    <dbReference type="NCBI Taxonomy" id="48"/>
    <lineage>
        <taxon>Bacteria</taxon>
        <taxon>Pseudomonadati</taxon>
        <taxon>Myxococcota</taxon>
        <taxon>Myxococcia</taxon>
        <taxon>Myxococcales</taxon>
        <taxon>Cystobacterineae</taxon>
        <taxon>Archangiaceae</taxon>
        <taxon>Archangium</taxon>
    </lineage>
</organism>
<dbReference type="NCBIfam" id="TIGR00229">
    <property type="entry name" value="sensory_box"/>
    <property type="match status" value="3"/>
</dbReference>
<dbReference type="Gene3D" id="3.30.450.20">
    <property type="entry name" value="PAS domain"/>
    <property type="match status" value="4"/>
</dbReference>
<evidence type="ECO:0000256" key="4">
    <source>
        <dbReference type="ARBA" id="ARBA00022679"/>
    </source>
</evidence>
<dbReference type="InterPro" id="IPR013656">
    <property type="entry name" value="PAS_4"/>
</dbReference>
<protein>
    <recommendedName>
        <fullName evidence="2">histidine kinase</fullName>
        <ecNumber evidence="2">2.7.13.3</ecNumber>
    </recommendedName>
</protein>
<dbReference type="RefSeq" id="WP_075336004.1">
    <property type="nucleotide sequence ID" value="NZ_CP011509.1"/>
</dbReference>
<dbReference type="EC" id="2.7.13.3" evidence="2"/>
<gene>
    <name evidence="10" type="ORF">ATI61_101159</name>
</gene>
<dbReference type="SMART" id="SM00388">
    <property type="entry name" value="HisKA"/>
    <property type="match status" value="1"/>
</dbReference>
<dbReference type="SMART" id="SM00387">
    <property type="entry name" value="HATPase_c"/>
    <property type="match status" value="1"/>
</dbReference>
<dbReference type="InterPro" id="IPR003661">
    <property type="entry name" value="HisK_dim/P_dom"/>
</dbReference>
<dbReference type="PANTHER" id="PTHR43304">
    <property type="entry name" value="PHYTOCHROME-LIKE PROTEIN CPH1"/>
    <property type="match status" value="1"/>
</dbReference>
<dbReference type="Pfam" id="PF02518">
    <property type="entry name" value="HATPase_c"/>
    <property type="match status" value="1"/>
</dbReference>
<dbReference type="SMART" id="SM00086">
    <property type="entry name" value="PAC"/>
    <property type="match status" value="4"/>
</dbReference>
<evidence type="ECO:0000256" key="2">
    <source>
        <dbReference type="ARBA" id="ARBA00012438"/>
    </source>
</evidence>
<proteinExistence type="predicted"/>
<feature type="domain" description="PAS" evidence="8">
    <location>
        <begin position="282"/>
        <end position="327"/>
    </location>
</feature>
<dbReference type="InterPro" id="IPR035965">
    <property type="entry name" value="PAS-like_dom_sf"/>
</dbReference>
<dbReference type="PRINTS" id="PR00344">
    <property type="entry name" value="BCTRLSENSOR"/>
</dbReference>
<dbReference type="InterPro" id="IPR004358">
    <property type="entry name" value="Sig_transdc_His_kin-like_C"/>
</dbReference>
<feature type="compositionally biased region" description="Pro residues" evidence="6">
    <location>
        <begin position="1"/>
        <end position="16"/>
    </location>
</feature>
<evidence type="ECO:0000256" key="3">
    <source>
        <dbReference type="ARBA" id="ARBA00022553"/>
    </source>
</evidence>
<dbReference type="PANTHER" id="PTHR43304:SF1">
    <property type="entry name" value="PAC DOMAIN-CONTAINING PROTEIN"/>
    <property type="match status" value="1"/>
</dbReference>
<evidence type="ECO:0000256" key="5">
    <source>
        <dbReference type="ARBA" id="ARBA00022777"/>
    </source>
</evidence>
<evidence type="ECO:0000256" key="6">
    <source>
        <dbReference type="SAM" id="MobiDB-lite"/>
    </source>
</evidence>
<keyword evidence="4" id="KW-0808">Transferase</keyword>
<dbReference type="InterPro" id="IPR005467">
    <property type="entry name" value="His_kinase_dom"/>
</dbReference>
<dbReference type="SMART" id="SM00091">
    <property type="entry name" value="PAS"/>
    <property type="match status" value="4"/>
</dbReference>
<evidence type="ECO:0000256" key="1">
    <source>
        <dbReference type="ARBA" id="ARBA00000085"/>
    </source>
</evidence>
<dbReference type="InterPro" id="IPR036097">
    <property type="entry name" value="HisK_dim/P_sf"/>
</dbReference>
<evidence type="ECO:0000259" key="8">
    <source>
        <dbReference type="PROSITE" id="PS50112"/>
    </source>
</evidence>
<dbReference type="InterPro" id="IPR052162">
    <property type="entry name" value="Sensor_kinase/Photoreceptor"/>
</dbReference>
<sequence>MPTPPHVEPPLQPSSAPPRETEAQLRTVLAALDQGIALYDTRGAVLFVNAAAERLLGLTFEQLQDRAEIDPRWRALREDGTDYPREEHPHWVALHTGAPATAVMVTEAPDRAPAWVAVRAQPLFEGDTGKPTGAVASFTDITERRALDVALRESEERLRQTLAVTGAGTFSLRFTEGVMHFDTQMWALSGAPRPAGDLTLESAAAFVHPDDRARAQAVIAGALEPNGPASVVYEHRLAHAPHRWLSARAGVQRGADGRALRLVGTAVDVTEQKAAEAALREAQERLSAILASLEEGVLQQDAEGVLRFSNAAAERHLGLSAAQLSGRLSADPRWQAIDESGRELPGEEHPSMRALRSGKPVRGFVMGLHHPDGRLVWMSVNAQPMFLAEGRTPAGVVTSFSDITESRAAAEALRQREAEFRTLAEASPDAIFTTTPEGVVTYASPAMLRYTGLTFEQMVGGGFLAVIHPDDRERSMGEYARCLRAGEPYASEHRVHGTDGRYRWHQLRALPVRDAAGRIVKWVGTSVDVDALRNSQEELRQRADFEEKLIGIVGHDLRQPLQGIAMSAGLLLRRQELDARTLSAAGRISAAAARMQRMIRDILDFTQARVGTGIPIKRAPVDLAMLAHDAAQEAELANPARRVQLVHQGRGDGEWDADRLRQVLDNLLSNALAYSPPATAVRLEVDGQAEDSVTLRVHNEGAPIPPDVLPTLFQPMTRGVSVGGQQRSVGLGLFIVDHLVRAHGGEVKVTSAEVGTTFTVRLPRKRSAPENEGSFSHGNA</sequence>
<dbReference type="Pfam" id="PF08448">
    <property type="entry name" value="PAS_4"/>
    <property type="match status" value="2"/>
</dbReference>
<reference evidence="10 11" key="1">
    <citation type="submission" date="2018-08" db="EMBL/GenBank/DDBJ databases">
        <title>Genomic Encyclopedia of Archaeal and Bacterial Type Strains, Phase II (KMG-II): from individual species to whole genera.</title>
        <authorList>
            <person name="Goeker M."/>
        </authorList>
    </citation>
    <scope>NUCLEOTIDE SEQUENCE [LARGE SCALE GENOMIC DNA]</scope>
    <source>
        <strain evidence="10 11">DSM 2261</strain>
    </source>
</reference>
<dbReference type="InterPro" id="IPR000700">
    <property type="entry name" value="PAS-assoc_C"/>
</dbReference>
<evidence type="ECO:0000313" key="10">
    <source>
        <dbReference type="EMBL" id="REG37181.1"/>
    </source>
</evidence>
<evidence type="ECO:0000313" key="11">
    <source>
        <dbReference type="Proteomes" id="UP000256345"/>
    </source>
</evidence>
<dbReference type="Pfam" id="PF00512">
    <property type="entry name" value="HisKA"/>
    <property type="match status" value="1"/>
</dbReference>
<feature type="domain" description="PAC" evidence="9">
    <location>
        <begin position="362"/>
        <end position="415"/>
    </location>
</feature>
<dbReference type="SUPFAM" id="SSF55874">
    <property type="entry name" value="ATPase domain of HSP90 chaperone/DNA topoisomerase II/histidine kinase"/>
    <property type="match status" value="1"/>
</dbReference>
<dbReference type="CDD" id="cd00075">
    <property type="entry name" value="HATPase"/>
    <property type="match status" value="1"/>
</dbReference>
<dbReference type="InterPro" id="IPR000014">
    <property type="entry name" value="PAS"/>
</dbReference>
<dbReference type="InterPro" id="IPR003594">
    <property type="entry name" value="HATPase_dom"/>
</dbReference>
<feature type="region of interest" description="Disordered" evidence="6">
    <location>
        <begin position="1"/>
        <end position="20"/>
    </location>
</feature>
<dbReference type="CDD" id="cd00130">
    <property type="entry name" value="PAS"/>
    <property type="match status" value="3"/>
</dbReference>
<feature type="domain" description="Histidine kinase" evidence="7">
    <location>
        <begin position="552"/>
        <end position="766"/>
    </location>
</feature>
<dbReference type="CDD" id="cd00082">
    <property type="entry name" value="HisKA"/>
    <property type="match status" value="1"/>
</dbReference>
<dbReference type="Proteomes" id="UP000256345">
    <property type="component" value="Unassembled WGS sequence"/>
</dbReference>